<keyword evidence="1" id="KW-0805">Transcription regulation</keyword>
<dbReference type="GO" id="GO:0003700">
    <property type="term" value="F:DNA-binding transcription factor activity"/>
    <property type="evidence" value="ECO:0007669"/>
    <property type="project" value="InterPro"/>
</dbReference>
<dbReference type="Gene3D" id="1.10.10.10">
    <property type="entry name" value="Winged helix-like DNA-binding domain superfamily/Winged helix DNA-binding domain"/>
    <property type="match status" value="1"/>
</dbReference>
<dbReference type="Pfam" id="PF01047">
    <property type="entry name" value="MarR"/>
    <property type="match status" value="1"/>
</dbReference>
<evidence type="ECO:0000313" key="5">
    <source>
        <dbReference type="EMBL" id="GIO48397.1"/>
    </source>
</evidence>
<dbReference type="PROSITE" id="PS01117">
    <property type="entry name" value="HTH_MARR_1"/>
    <property type="match status" value="1"/>
</dbReference>
<dbReference type="InterPro" id="IPR023187">
    <property type="entry name" value="Tscrpt_reg_MarR-type_CS"/>
</dbReference>
<dbReference type="Proteomes" id="UP000682811">
    <property type="component" value="Unassembled WGS sequence"/>
</dbReference>
<protein>
    <submittedName>
        <fullName evidence="5">MarR family transcriptional regulator</fullName>
    </submittedName>
</protein>
<dbReference type="InterPro" id="IPR036390">
    <property type="entry name" value="WH_DNA-bd_sf"/>
</dbReference>
<organism evidence="5 6">
    <name type="scientific">Paenibacillus azoreducens</name>
    <dbReference type="NCBI Taxonomy" id="116718"/>
    <lineage>
        <taxon>Bacteria</taxon>
        <taxon>Bacillati</taxon>
        <taxon>Bacillota</taxon>
        <taxon>Bacilli</taxon>
        <taxon>Bacillales</taxon>
        <taxon>Paenibacillaceae</taxon>
        <taxon>Paenibacillus</taxon>
    </lineage>
</organism>
<evidence type="ECO:0000256" key="3">
    <source>
        <dbReference type="ARBA" id="ARBA00023163"/>
    </source>
</evidence>
<dbReference type="InterPro" id="IPR000835">
    <property type="entry name" value="HTH_MarR-typ"/>
</dbReference>
<dbReference type="SMART" id="SM00347">
    <property type="entry name" value="HTH_MARR"/>
    <property type="match status" value="1"/>
</dbReference>
<keyword evidence="3" id="KW-0804">Transcription</keyword>
<dbReference type="RefSeq" id="WP_194232537.1">
    <property type="nucleotide sequence ID" value="NZ_AP025343.1"/>
</dbReference>
<dbReference type="PANTHER" id="PTHR42756:SF1">
    <property type="entry name" value="TRANSCRIPTIONAL REPRESSOR OF EMRAB OPERON"/>
    <property type="match status" value="1"/>
</dbReference>
<dbReference type="PROSITE" id="PS50995">
    <property type="entry name" value="HTH_MARR_2"/>
    <property type="match status" value="1"/>
</dbReference>
<dbReference type="PRINTS" id="PR00598">
    <property type="entry name" value="HTHMARR"/>
</dbReference>
<comment type="caution">
    <text evidence="5">The sequence shown here is derived from an EMBL/GenBank/DDBJ whole genome shotgun (WGS) entry which is preliminary data.</text>
</comment>
<gene>
    <name evidence="5" type="ORF">J34TS1_31620</name>
</gene>
<evidence type="ECO:0000313" key="6">
    <source>
        <dbReference type="Proteomes" id="UP000682811"/>
    </source>
</evidence>
<reference evidence="5 6" key="1">
    <citation type="submission" date="2021-03" db="EMBL/GenBank/DDBJ databases">
        <title>Antimicrobial resistance genes in bacteria isolated from Japanese honey, and their potential for conferring macrolide and lincosamide resistance in the American foulbrood pathogen Paenibacillus larvae.</title>
        <authorList>
            <person name="Okamoto M."/>
            <person name="Kumagai M."/>
            <person name="Kanamori H."/>
            <person name="Takamatsu D."/>
        </authorList>
    </citation>
    <scope>NUCLEOTIDE SEQUENCE [LARGE SCALE GENOMIC DNA]</scope>
    <source>
        <strain evidence="5 6">J34TS1</strain>
    </source>
</reference>
<name>A0A919YHC4_9BACL</name>
<keyword evidence="2" id="KW-0238">DNA-binding</keyword>
<keyword evidence="6" id="KW-1185">Reference proteome</keyword>
<dbReference type="PANTHER" id="PTHR42756">
    <property type="entry name" value="TRANSCRIPTIONAL REGULATOR, MARR"/>
    <property type="match status" value="1"/>
</dbReference>
<dbReference type="InterPro" id="IPR036388">
    <property type="entry name" value="WH-like_DNA-bd_sf"/>
</dbReference>
<feature type="domain" description="HTH marR-type" evidence="4">
    <location>
        <begin position="1"/>
        <end position="138"/>
    </location>
</feature>
<accession>A0A919YHC4</accession>
<dbReference type="EMBL" id="BORT01000013">
    <property type="protein sequence ID" value="GIO48397.1"/>
    <property type="molecule type" value="Genomic_DNA"/>
</dbReference>
<evidence type="ECO:0000256" key="1">
    <source>
        <dbReference type="ARBA" id="ARBA00023015"/>
    </source>
</evidence>
<dbReference type="SUPFAM" id="SSF46785">
    <property type="entry name" value="Winged helix' DNA-binding domain"/>
    <property type="match status" value="1"/>
</dbReference>
<dbReference type="GO" id="GO:0003677">
    <property type="term" value="F:DNA binding"/>
    <property type="evidence" value="ECO:0007669"/>
    <property type="project" value="UniProtKB-KW"/>
</dbReference>
<evidence type="ECO:0000256" key="2">
    <source>
        <dbReference type="ARBA" id="ARBA00023125"/>
    </source>
</evidence>
<dbReference type="AlphaFoldDB" id="A0A919YHC4"/>
<evidence type="ECO:0000259" key="4">
    <source>
        <dbReference type="PROSITE" id="PS50995"/>
    </source>
</evidence>
<proteinExistence type="predicted"/>
<sequence>MVSRVFDNIGVLIHTVDLEITQYMKNQLAPYQLAPEQYLILALLLEEEGMSQNCIARQLGKDKSSITRMIVSLEGKEYIRRVGCPNDRRCFKVYLTDKAKELREVVNTISIATRESLSKGLTEEETSELRRLLGKVRDNVRKEFGCPGFCNTDK</sequence>